<dbReference type="SMART" id="SM01388">
    <property type="entry name" value="Mob1_phocein"/>
    <property type="match status" value="1"/>
</dbReference>
<dbReference type="eggNOG" id="KOG0440">
    <property type="taxonomic scope" value="Eukaryota"/>
</dbReference>
<dbReference type="SMR" id="A2E465"/>
<proteinExistence type="predicted"/>
<dbReference type="STRING" id="5722.A2E465"/>
<sequence>MNWFNIGGNRQTFRPVRRGGINQRRTNLHQHQMETLGYGDFHEAVKLPEGEDLNEWLANGVVDFCNQLEILYRTITEFCTPETCPVMSAGQGFKYLWSDNNQYQRPTEVSAPEYISLLLDWVKDQIYNEDIFPTAQGKPFPDNFQQVIKNIMKRLFRIYAHCYWHHIDNFKTLGTDSHLNTSFKYFMCFTLEFNLIPPDQLEPLHDRIESITRS</sequence>
<dbReference type="KEGG" id="tva:4770478"/>
<keyword evidence="2" id="KW-1185">Reference proteome</keyword>
<dbReference type="AlphaFoldDB" id="A2E465"/>
<evidence type="ECO:0000313" key="1">
    <source>
        <dbReference type="EMBL" id="EAY12511.1"/>
    </source>
</evidence>
<dbReference type="OrthoDB" id="8170117at2759"/>
<dbReference type="GO" id="GO:0005737">
    <property type="term" value="C:cytoplasm"/>
    <property type="evidence" value="ECO:0000318"/>
    <property type="project" value="GO_Central"/>
</dbReference>
<evidence type="ECO:0000313" key="2">
    <source>
        <dbReference type="Proteomes" id="UP000001542"/>
    </source>
</evidence>
<dbReference type="GO" id="GO:0030295">
    <property type="term" value="F:protein kinase activator activity"/>
    <property type="evidence" value="ECO:0000318"/>
    <property type="project" value="GO_Central"/>
</dbReference>
<name>A2E465_TRIV3</name>
<dbReference type="VEuPathDB" id="TrichDB:TVAGG3_0251740"/>
<protein>
    <submittedName>
        <fullName evidence="1">Mob1/phocein family protein</fullName>
    </submittedName>
</protein>
<dbReference type="GO" id="GO:0007165">
    <property type="term" value="P:signal transduction"/>
    <property type="evidence" value="ECO:0000318"/>
    <property type="project" value="GO_Central"/>
</dbReference>
<dbReference type="EMBL" id="DS113300">
    <property type="protein sequence ID" value="EAY12511.1"/>
    <property type="molecule type" value="Genomic_DNA"/>
</dbReference>
<dbReference type="Gene3D" id="1.20.140.30">
    <property type="entry name" value="MOB kinase activator"/>
    <property type="match status" value="1"/>
</dbReference>
<gene>
    <name evidence="1" type="ORF">TVAG_138900</name>
</gene>
<accession>A2E465</accession>
<dbReference type="GO" id="GO:0005634">
    <property type="term" value="C:nucleus"/>
    <property type="evidence" value="ECO:0000318"/>
    <property type="project" value="GO_Central"/>
</dbReference>
<dbReference type="SUPFAM" id="SSF101152">
    <property type="entry name" value="Mob1/phocein"/>
    <property type="match status" value="1"/>
</dbReference>
<dbReference type="Proteomes" id="UP000001542">
    <property type="component" value="Unassembled WGS sequence"/>
</dbReference>
<dbReference type="OMA" id="FRVYSHM"/>
<dbReference type="InterPro" id="IPR036703">
    <property type="entry name" value="MOB_kinase_act_sf"/>
</dbReference>
<dbReference type="RefSeq" id="XP_001324734.1">
    <property type="nucleotide sequence ID" value="XM_001324699.1"/>
</dbReference>
<organism evidence="1 2">
    <name type="scientific">Trichomonas vaginalis (strain ATCC PRA-98 / G3)</name>
    <dbReference type="NCBI Taxonomy" id="412133"/>
    <lineage>
        <taxon>Eukaryota</taxon>
        <taxon>Metamonada</taxon>
        <taxon>Parabasalia</taxon>
        <taxon>Trichomonadida</taxon>
        <taxon>Trichomonadidae</taxon>
        <taxon>Trichomonas</taxon>
    </lineage>
</organism>
<dbReference type="InParanoid" id="A2E465"/>
<reference evidence="1" key="1">
    <citation type="submission" date="2006-10" db="EMBL/GenBank/DDBJ databases">
        <authorList>
            <person name="Amadeo P."/>
            <person name="Zhao Q."/>
            <person name="Wortman J."/>
            <person name="Fraser-Liggett C."/>
            <person name="Carlton J."/>
        </authorList>
    </citation>
    <scope>NUCLEOTIDE SEQUENCE</scope>
    <source>
        <strain evidence="1">G3</strain>
    </source>
</reference>
<dbReference type="Pfam" id="PF03637">
    <property type="entry name" value="Mob1_phocein"/>
    <property type="match status" value="1"/>
</dbReference>
<dbReference type="InterPro" id="IPR005301">
    <property type="entry name" value="MOB_kinase_act_fam"/>
</dbReference>
<reference evidence="1" key="2">
    <citation type="journal article" date="2007" name="Science">
        <title>Draft genome sequence of the sexually transmitted pathogen Trichomonas vaginalis.</title>
        <authorList>
            <person name="Carlton J.M."/>
            <person name="Hirt R.P."/>
            <person name="Silva J.C."/>
            <person name="Delcher A.L."/>
            <person name="Schatz M."/>
            <person name="Zhao Q."/>
            <person name="Wortman J.R."/>
            <person name="Bidwell S.L."/>
            <person name="Alsmark U.C.M."/>
            <person name="Besteiro S."/>
            <person name="Sicheritz-Ponten T."/>
            <person name="Noel C.J."/>
            <person name="Dacks J.B."/>
            <person name="Foster P.G."/>
            <person name="Simillion C."/>
            <person name="Van de Peer Y."/>
            <person name="Miranda-Saavedra D."/>
            <person name="Barton G.J."/>
            <person name="Westrop G.D."/>
            <person name="Mueller S."/>
            <person name="Dessi D."/>
            <person name="Fiori P.L."/>
            <person name="Ren Q."/>
            <person name="Paulsen I."/>
            <person name="Zhang H."/>
            <person name="Bastida-Corcuera F.D."/>
            <person name="Simoes-Barbosa A."/>
            <person name="Brown M.T."/>
            <person name="Hayes R.D."/>
            <person name="Mukherjee M."/>
            <person name="Okumura C.Y."/>
            <person name="Schneider R."/>
            <person name="Smith A.J."/>
            <person name="Vanacova S."/>
            <person name="Villalvazo M."/>
            <person name="Haas B.J."/>
            <person name="Pertea M."/>
            <person name="Feldblyum T.V."/>
            <person name="Utterback T.R."/>
            <person name="Shu C.L."/>
            <person name="Osoegawa K."/>
            <person name="de Jong P.J."/>
            <person name="Hrdy I."/>
            <person name="Horvathova L."/>
            <person name="Zubacova Z."/>
            <person name="Dolezal P."/>
            <person name="Malik S.B."/>
            <person name="Logsdon J.M. Jr."/>
            <person name="Henze K."/>
            <person name="Gupta A."/>
            <person name="Wang C.C."/>
            <person name="Dunne R.L."/>
            <person name="Upcroft J.A."/>
            <person name="Upcroft P."/>
            <person name="White O."/>
            <person name="Salzberg S.L."/>
            <person name="Tang P."/>
            <person name="Chiu C.-H."/>
            <person name="Lee Y.-S."/>
            <person name="Embley T.M."/>
            <person name="Coombs G.H."/>
            <person name="Mottram J.C."/>
            <person name="Tachezy J."/>
            <person name="Fraser-Liggett C.M."/>
            <person name="Johnson P.J."/>
        </authorList>
    </citation>
    <scope>NUCLEOTIDE SEQUENCE [LARGE SCALE GENOMIC DNA]</scope>
    <source>
        <strain evidence="1">G3</strain>
    </source>
</reference>
<dbReference type="VEuPathDB" id="TrichDB:TVAG_138900"/>
<dbReference type="PANTHER" id="PTHR22599">
    <property type="entry name" value="MPS ONE BINDER KINASE ACTIVATOR-LIKE MOB"/>
    <property type="match status" value="1"/>
</dbReference>